<evidence type="ECO:0000313" key="3">
    <source>
        <dbReference type="Proteomes" id="UP000680865"/>
    </source>
</evidence>
<comment type="caution">
    <text evidence="2">The sequence shown here is derived from an EMBL/GenBank/DDBJ whole genome shotgun (WGS) entry which is preliminary data.</text>
</comment>
<evidence type="ECO:0000313" key="2">
    <source>
        <dbReference type="EMBL" id="GIM78412.1"/>
    </source>
</evidence>
<reference evidence="2" key="1">
    <citation type="submission" date="2021-03" db="EMBL/GenBank/DDBJ databases">
        <title>Whole genome shotgun sequence of Actinoplanes consettensis NBRC 14913.</title>
        <authorList>
            <person name="Komaki H."/>
            <person name="Tamura T."/>
        </authorList>
    </citation>
    <scope>NUCLEOTIDE SEQUENCE</scope>
    <source>
        <strain evidence="2">NBRC 14913</strain>
    </source>
</reference>
<organism evidence="2 3">
    <name type="scientific">Winogradskya consettensis</name>
    <dbReference type="NCBI Taxonomy" id="113560"/>
    <lineage>
        <taxon>Bacteria</taxon>
        <taxon>Bacillati</taxon>
        <taxon>Actinomycetota</taxon>
        <taxon>Actinomycetes</taxon>
        <taxon>Micromonosporales</taxon>
        <taxon>Micromonosporaceae</taxon>
        <taxon>Winogradskya</taxon>
    </lineage>
</organism>
<sequence>MTTESSEEDRPNEFGFSGAATAPQPEPEREPAEQVDAENIAIPAGDLTGAISEAIEEATERR</sequence>
<keyword evidence="3" id="KW-1185">Reference proteome</keyword>
<proteinExistence type="predicted"/>
<protein>
    <submittedName>
        <fullName evidence="2">Uncharacterized protein</fullName>
    </submittedName>
</protein>
<accession>A0A919STU4</accession>
<gene>
    <name evidence="2" type="ORF">Aco04nite_60320</name>
</gene>
<dbReference type="AlphaFoldDB" id="A0A919STU4"/>
<dbReference type="Proteomes" id="UP000680865">
    <property type="component" value="Unassembled WGS sequence"/>
</dbReference>
<dbReference type="EMBL" id="BOQP01000034">
    <property type="protein sequence ID" value="GIM78412.1"/>
    <property type="molecule type" value="Genomic_DNA"/>
</dbReference>
<evidence type="ECO:0000256" key="1">
    <source>
        <dbReference type="SAM" id="MobiDB-lite"/>
    </source>
</evidence>
<feature type="region of interest" description="Disordered" evidence="1">
    <location>
        <begin position="1"/>
        <end position="42"/>
    </location>
</feature>
<name>A0A919STU4_9ACTN</name>
<dbReference type="RefSeq" id="WP_213000566.1">
    <property type="nucleotide sequence ID" value="NZ_BAAATW010000001.1"/>
</dbReference>